<reference evidence="6 7" key="1">
    <citation type="submission" date="2024-01" db="EMBL/GenBank/DDBJ databases">
        <title>Uliginosibacterium soil sp. nov.</title>
        <authorList>
            <person name="Lv Y."/>
        </authorList>
    </citation>
    <scope>NUCLEOTIDE SEQUENCE [LARGE SCALE GENOMIC DNA]</scope>
    <source>
        <strain evidence="6 7">H3</strain>
    </source>
</reference>
<evidence type="ECO:0000259" key="5">
    <source>
        <dbReference type="SMART" id="SM00656"/>
    </source>
</evidence>
<keyword evidence="4" id="KW-0732">Signal</keyword>
<comment type="caution">
    <text evidence="6">The sequence shown here is derived from an EMBL/GenBank/DDBJ whole genome shotgun (WGS) entry which is preliminary data.</text>
</comment>
<keyword evidence="1 2" id="KW-0456">Lyase</keyword>
<dbReference type="Gene3D" id="2.160.20.10">
    <property type="entry name" value="Single-stranded right-handed beta-helix, Pectin lyase-like"/>
    <property type="match status" value="1"/>
</dbReference>
<organism evidence="6 7">
    <name type="scientific">Uliginosibacterium silvisoli</name>
    <dbReference type="NCBI Taxonomy" id="3114758"/>
    <lineage>
        <taxon>Bacteria</taxon>
        <taxon>Pseudomonadati</taxon>
        <taxon>Pseudomonadota</taxon>
        <taxon>Betaproteobacteria</taxon>
        <taxon>Rhodocyclales</taxon>
        <taxon>Zoogloeaceae</taxon>
        <taxon>Uliginosibacterium</taxon>
    </lineage>
</organism>
<feature type="signal peptide" evidence="4">
    <location>
        <begin position="1"/>
        <end position="24"/>
    </location>
</feature>
<dbReference type="PANTHER" id="PTHR31683:SF18">
    <property type="entry name" value="PECTATE LYASE 21-RELATED"/>
    <property type="match status" value="1"/>
</dbReference>
<dbReference type="InterPro" id="IPR012334">
    <property type="entry name" value="Pectin_lyas_fold"/>
</dbReference>
<evidence type="ECO:0000256" key="4">
    <source>
        <dbReference type="SAM" id="SignalP"/>
    </source>
</evidence>
<feature type="chain" id="PRO_5046001511" description="Pectate lyase domain-containing protein" evidence="4">
    <location>
        <begin position="25"/>
        <end position="460"/>
    </location>
</feature>
<dbReference type="InterPro" id="IPR002022">
    <property type="entry name" value="Pec_lyase"/>
</dbReference>
<keyword evidence="2" id="KW-0964">Secreted</keyword>
<keyword evidence="7" id="KW-1185">Reference proteome</keyword>
<dbReference type="EMBL" id="JAYXHS010000001">
    <property type="protein sequence ID" value="MEC5384431.1"/>
    <property type="molecule type" value="Genomic_DNA"/>
</dbReference>
<evidence type="ECO:0000313" key="6">
    <source>
        <dbReference type="EMBL" id="MEC5384431.1"/>
    </source>
</evidence>
<dbReference type="Pfam" id="PF00544">
    <property type="entry name" value="Pectate_lyase_4"/>
    <property type="match status" value="1"/>
</dbReference>
<dbReference type="SMART" id="SM00656">
    <property type="entry name" value="Amb_all"/>
    <property type="match status" value="1"/>
</dbReference>
<evidence type="ECO:0000256" key="2">
    <source>
        <dbReference type="RuleBase" id="RU361173"/>
    </source>
</evidence>
<keyword evidence="2" id="KW-0119">Carbohydrate metabolism</keyword>
<dbReference type="RefSeq" id="WP_327597410.1">
    <property type="nucleotide sequence ID" value="NZ_JAYXHS010000001.1"/>
</dbReference>
<feature type="domain" description="Pectate lyase" evidence="5">
    <location>
        <begin position="159"/>
        <end position="397"/>
    </location>
</feature>
<dbReference type="SUPFAM" id="SSF51126">
    <property type="entry name" value="Pectin lyase-like"/>
    <property type="match status" value="1"/>
</dbReference>
<evidence type="ECO:0000256" key="3">
    <source>
        <dbReference type="SAM" id="MobiDB-lite"/>
    </source>
</evidence>
<dbReference type="Proteomes" id="UP001331561">
    <property type="component" value="Unassembled WGS sequence"/>
</dbReference>
<evidence type="ECO:0000313" key="7">
    <source>
        <dbReference type="Proteomes" id="UP001331561"/>
    </source>
</evidence>
<proteinExistence type="inferred from homology"/>
<name>A0ABU6JZ01_9RHOO</name>
<sequence length="460" mass="48160">MRKTVLAHIALLAVAAGVSTPASAANRPAGYLTICTEGKACSVASTTNVAFGRADQFFYKALSGAFTCNEATFGGRIGGGTNECSVPATSSSSSSKSSSSSSAPSSSSSSKSSSSVSSVSSSSVSSSSSSTSSVTLPPMGLVGFAAVNANGLATTTGGAGGPTVVVTTYADFVAAIADHTPRIVKVSGTITNGGTTEMVPVGSNKTIVGIGSTATLNGFGLNVSGFRDEHVKPLGEKICEVSTEGKFEYAKNVIIRNLNFVNAGDDNINVQCWSHHVWIDHNTFNKPGDGSVDIKRGSDWVTVSWNKFVLTDKTMLLSHDNDAQAQDTGKLHVSYHHNWFNQTRQRHPRVRFGMAHFFNNWCDNPTSTNNYVIGVGMSANIYADGNYINCYGETTQDMGDAGPLAKLTWDASNYIQLGDGVEFNTGNAFNPRSFYSYTLDAATSIPTILTQGAGAGKVVD</sequence>
<protein>
    <recommendedName>
        <fullName evidence="5">Pectate lyase domain-containing protein</fullName>
    </recommendedName>
</protein>
<comment type="similarity">
    <text evidence="2">Belongs to the polysaccharide lyase 1 family.</text>
</comment>
<comment type="subcellular location">
    <subcellularLocation>
        <location evidence="2">Secreted</location>
    </subcellularLocation>
</comment>
<dbReference type="PANTHER" id="PTHR31683">
    <property type="entry name" value="PECTATE LYASE 18-RELATED"/>
    <property type="match status" value="1"/>
</dbReference>
<evidence type="ECO:0000256" key="1">
    <source>
        <dbReference type="ARBA" id="ARBA00023239"/>
    </source>
</evidence>
<accession>A0ABU6JZ01</accession>
<dbReference type="InterPro" id="IPR011050">
    <property type="entry name" value="Pectin_lyase_fold/virulence"/>
</dbReference>
<dbReference type="InterPro" id="IPR045032">
    <property type="entry name" value="PEL"/>
</dbReference>
<keyword evidence="2" id="KW-0624">Polysaccharide degradation</keyword>
<gene>
    <name evidence="6" type="ORF">VVD49_01780</name>
</gene>
<feature type="region of interest" description="Disordered" evidence="3">
    <location>
        <begin position="85"/>
        <end position="134"/>
    </location>
</feature>